<gene>
    <name evidence="1" type="ORF">L3049_17285</name>
</gene>
<dbReference type="EMBL" id="JAKJSC010000005">
    <property type="protein sequence ID" value="MDE5419750.1"/>
    <property type="molecule type" value="Genomic_DNA"/>
</dbReference>
<reference evidence="1 2" key="1">
    <citation type="submission" date="2022-01" db="EMBL/GenBank/DDBJ databases">
        <title>Labilibaculum sp. nov, a marine bacterium isolated from Antarctica.</title>
        <authorList>
            <person name="Dai W."/>
        </authorList>
    </citation>
    <scope>NUCLEOTIDE SEQUENCE [LARGE SCALE GENOMIC DNA]</scope>
    <source>
        <strain evidence="1 2">DW002</strain>
    </source>
</reference>
<dbReference type="GO" id="GO:0008168">
    <property type="term" value="F:methyltransferase activity"/>
    <property type="evidence" value="ECO:0007669"/>
    <property type="project" value="UniProtKB-KW"/>
</dbReference>
<name>A0ABT5VWG9_9BACT</name>
<proteinExistence type="predicted"/>
<organism evidence="1 2">
    <name type="scientific">Paralabilibaculum antarcticum</name>
    <dbReference type="NCBI Taxonomy" id="2912572"/>
    <lineage>
        <taxon>Bacteria</taxon>
        <taxon>Pseudomonadati</taxon>
        <taxon>Bacteroidota</taxon>
        <taxon>Bacteroidia</taxon>
        <taxon>Marinilabiliales</taxon>
        <taxon>Marinifilaceae</taxon>
        <taxon>Paralabilibaculum</taxon>
    </lineage>
</organism>
<sequence length="210" mass="24771">MSQDCPLCNNKSSIFHEEKNRIYYQCGTCFGIFVNTKSLPTIEVEQSHYEKHNNDVEDKGYQNFVSPITKSILQDYTKENVGLDFGAGTGPVISKVLNDHDFCIKQYDPYFHIYPELLKDQYDYIASCEVIEHFYYPHKEFNLLKSLLKPSGKLYCMTHIYDESIPFTNWYYKNDPTHVFIYHKNTFAWIKKEFGFSEIVINDRLIVFSV</sequence>
<protein>
    <submittedName>
        <fullName evidence="1">Class I SAM-dependent methyltransferase</fullName>
    </submittedName>
</protein>
<evidence type="ECO:0000313" key="2">
    <source>
        <dbReference type="Proteomes" id="UP001528920"/>
    </source>
</evidence>
<keyword evidence="1" id="KW-0808">Transferase</keyword>
<dbReference type="InterPro" id="IPR029063">
    <property type="entry name" value="SAM-dependent_MTases_sf"/>
</dbReference>
<keyword evidence="1" id="KW-0489">Methyltransferase</keyword>
<keyword evidence="2" id="KW-1185">Reference proteome</keyword>
<dbReference type="Pfam" id="PF13489">
    <property type="entry name" value="Methyltransf_23"/>
    <property type="match status" value="1"/>
</dbReference>
<dbReference type="Gene3D" id="3.40.50.150">
    <property type="entry name" value="Vaccinia Virus protein VP39"/>
    <property type="match status" value="1"/>
</dbReference>
<dbReference type="SUPFAM" id="SSF53335">
    <property type="entry name" value="S-adenosyl-L-methionine-dependent methyltransferases"/>
    <property type="match status" value="1"/>
</dbReference>
<evidence type="ECO:0000313" key="1">
    <source>
        <dbReference type="EMBL" id="MDE5419750.1"/>
    </source>
</evidence>
<dbReference type="RefSeq" id="WP_275111079.1">
    <property type="nucleotide sequence ID" value="NZ_JAKJSC010000005.1"/>
</dbReference>
<comment type="caution">
    <text evidence="1">The sequence shown here is derived from an EMBL/GenBank/DDBJ whole genome shotgun (WGS) entry which is preliminary data.</text>
</comment>
<accession>A0ABT5VWG9</accession>
<dbReference type="Proteomes" id="UP001528920">
    <property type="component" value="Unassembled WGS sequence"/>
</dbReference>
<dbReference type="GO" id="GO:0032259">
    <property type="term" value="P:methylation"/>
    <property type="evidence" value="ECO:0007669"/>
    <property type="project" value="UniProtKB-KW"/>
</dbReference>